<dbReference type="Pfam" id="PF14060">
    <property type="entry name" value="DUF4252"/>
    <property type="match status" value="1"/>
</dbReference>
<proteinExistence type="predicted"/>
<comment type="caution">
    <text evidence="2">The sequence shown here is derived from an EMBL/GenBank/DDBJ whole genome shotgun (WGS) entry which is preliminary data.</text>
</comment>
<accession>A0A096CKT3</accession>
<keyword evidence="1" id="KW-0732">Signal</keyword>
<protein>
    <recommendedName>
        <fullName evidence="4">DUF4252 domain-containing protein</fullName>
    </recommendedName>
</protein>
<dbReference type="Proteomes" id="UP000029525">
    <property type="component" value="Unassembled WGS sequence"/>
</dbReference>
<dbReference type="AlphaFoldDB" id="A0A096CKT3"/>
<name>A0A096CKT3_9BACT</name>
<dbReference type="RefSeq" id="WP_004336316.1">
    <property type="nucleotide sequence ID" value="NZ_JRNQ01000002.1"/>
</dbReference>
<dbReference type="GeneID" id="78530750"/>
<evidence type="ECO:0000313" key="3">
    <source>
        <dbReference type="Proteomes" id="UP000029525"/>
    </source>
</evidence>
<feature type="signal peptide" evidence="1">
    <location>
        <begin position="1"/>
        <end position="19"/>
    </location>
</feature>
<dbReference type="EMBL" id="JRNQ01000002">
    <property type="protein sequence ID" value="KGF45889.1"/>
    <property type="molecule type" value="Genomic_DNA"/>
</dbReference>
<feature type="chain" id="PRO_5001917805" description="DUF4252 domain-containing protein" evidence="1">
    <location>
        <begin position="20"/>
        <end position="150"/>
    </location>
</feature>
<dbReference type="InterPro" id="IPR025348">
    <property type="entry name" value="DUF4252"/>
</dbReference>
<evidence type="ECO:0000313" key="2">
    <source>
        <dbReference type="EMBL" id="KGF45889.1"/>
    </source>
</evidence>
<sequence length="150" mass="17041">MKKTILLLLFTLISALSYGQKALFDRYDDADKVTTVYISRSMMQLMGDVKVGDKDISKIASRLDYLRILSCERSSLIPSIIRTAQTIYKTQKYNVAMKVKDNGEQVTIYEKKYGNGKHEYSLLSIEKGEVAIINLMGNVTLRDIQSLAHH</sequence>
<dbReference type="OrthoDB" id="705638at2"/>
<gene>
    <name evidence="2" type="ORF">HMPREF0647_00350</name>
</gene>
<organism evidence="2 3">
    <name type="scientific">Prevotella bivia DNF00320</name>
    <dbReference type="NCBI Taxonomy" id="1401068"/>
    <lineage>
        <taxon>Bacteria</taxon>
        <taxon>Pseudomonadati</taxon>
        <taxon>Bacteroidota</taxon>
        <taxon>Bacteroidia</taxon>
        <taxon>Bacteroidales</taxon>
        <taxon>Prevotellaceae</taxon>
        <taxon>Prevotella</taxon>
    </lineage>
</organism>
<evidence type="ECO:0008006" key="4">
    <source>
        <dbReference type="Google" id="ProtNLM"/>
    </source>
</evidence>
<reference evidence="2 3" key="1">
    <citation type="submission" date="2014-07" db="EMBL/GenBank/DDBJ databases">
        <authorList>
            <person name="McCorrison J."/>
            <person name="Sanka R."/>
            <person name="Torralba M."/>
            <person name="Gillis M."/>
            <person name="Haft D.H."/>
            <person name="Methe B."/>
            <person name="Sutton G."/>
            <person name="Nelson K.E."/>
        </authorList>
    </citation>
    <scope>NUCLEOTIDE SEQUENCE [LARGE SCALE GENOMIC DNA]</scope>
    <source>
        <strain evidence="2 3">DNF00320</strain>
    </source>
</reference>
<evidence type="ECO:0000256" key="1">
    <source>
        <dbReference type="SAM" id="SignalP"/>
    </source>
</evidence>